<dbReference type="Proteomes" id="UP000572212">
    <property type="component" value="Unassembled WGS sequence"/>
</dbReference>
<evidence type="ECO:0000256" key="1">
    <source>
        <dbReference type="SAM" id="Phobius"/>
    </source>
</evidence>
<dbReference type="InterPro" id="IPR025618">
    <property type="entry name" value="YtpI"/>
</dbReference>
<name>A0A841RRD4_9BACI</name>
<keyword evidence="1" id="KW-1133">Transmembrane helix</keyword>
<gene>
    <name evidence="2" type="ORF">GGQ92_002735</name>
</gene>
<proteinExistence type="predicted"/>
<dbReference type="AlphaFoldDB" id="A0A841RRD4"/>
<sequence>MIGLIIIFSIAFFMFIYYKVRIPKEPEPVKKEIMNAKARIALGLFIAGYGVNQYIFYMTKLSLYIGIVFVIVGIVQIVAGFNRFRHYKGEWKKISERTSNT</sequence>
<keyword evidence="1" id="KW-0812">Transmembrane</keyword>
<dbReference type="RefSeq" id="WP_184249974.1">
    <property type="nucleotide sequence ID" value="NZ_BAAACU010000004.1"/>
</dbReference>
<comment type="caution">
    <text evidence="2">The sequence shown here is derived from an EMBL/GenBank/DDBJ whole genome shotgun (WGS) entry which is preliminary data.</text>
</comment>
<evidence type="ECO:0000313" key="2">
    <source>
        <dbReference type="EMBL" id="MBB6513916.1"/>
    </source>
</evidence>
<feature type="transmembrane region" description="Helical" evidence="1">
    <location>
        <begin position="40"/>
        <end position="57"/>
    </location>
</feature>
<dbReference type="EMBL" id="JACHON010000018">
    <property type="protein sequence ID" value="MBB6513916.1"/>
    <property type="molecule type" value="Genomic_DNA"/>
</dbReference>
<evidence type="ECO:0000313" key="3">
    <source>
        <dbReference type="Proteomes" id="UP000572212"/>
    </source>
</evidence>
<reference evidence="2 3" key="1">
    <citation type="submission" date="2020-08" db="EMBL/GenBank/DDBJ databases">
        <title>Genomic Encyclopedia of Type Strains, Phase IV (KMG-IV): sequencing the most valuable type-strain genomes for metagenomic binning, comparative biology and taxonomic classification.</title>
        <authorList>
            <person name="Goeker M."/>
        </authorList>
    </citation>
    <scope>NUCLEOTIDE SEQUENCE [LARGE SCALE GENOMIC DNA]</scope>
    <source>
        <strain evidence="2 3">DSM 11805</strain>
    </source>
</reference>
<feature type="transmembrane region" description="Helical" evidence="1">
    <location>
        <begin position="63"/>
        <end position="84"/>
    </location>
</feature>
<organism evidence="2 3">
    <name type="scientific">Gracilibacillus halotolerans</name>
    <dbReference type="NCBI Taxonomy" id="74386"/>
    <lineage>
        <taxon>Bacteria</taxon>
        <taxon>Bacillati</taxon>
        <taxon>Bacillota</taxon>
        <taxon>Bacilli</taxon>
        <taxon>Bacillales</taxon>
        <taxon>Bacillaceae</taxon>
        <taxon>Gracilibacillus</taxon>
    </lineage>
</organism>
<accession>A0A841RRD4</accession>
<feature type="transmembrane region" description="Helical" evidence="1">
    <location>
        <begin position="5"/>
        <end position="20"/>
    </location>
</feature>
<protein>
    <submittedName>
        <fullName evidence="2">ABC-type iron transport system FetAB permease component</fullName>
    </submittedName>
</protein>
<keyword evidence="1" id="KW-0472">Membrane</keyword>
<keyword evidence="3" id="KW-1185">Reference proteome</keyword>
<dbReference type="Pfam" id="PF14007">
    <property type="entry name" value="YtpI"/>
    <property type="match status" value="1"/>
</dbReference>